<dbReference type="GO" id="GO:0016787">
    <property type="term" value="F:hydrolase activity"/>
    <property type="evidence" value="ECO:0007669"/>
    <property type="project" value="InterPro"/>
</dbReference>
<dbReference type="EMBL" id="UINC01047788">
    <property type="protein sequence ID" value="SVB57492.1"/>
    <property type="molecule type" value="Genomic_DNA"/>
</dbReference>
<reference evidence="3" key="1">
    <citation type="submission" date="2018-05" db="EMBL/GenBank/DDBJ databases">
        <authorList>
            <person name="Lanie J.A."/>
            <person name="Ng W.-L."/>
            <person name="Kazmierczak K.M."/>
            <person name="Andrzejewski T.M."/>
            <person name="Davidsen T.M."/>
            <person name="Wayne K.J."/>
            <person name="Tettelin H."/>
            <person name="Glass J.I."/>
            <person name="Rusch D."/>
            <person name="Podicherti R."/>
            <person name="Tsui H.-C.T."/>
            <person name="Winkler M.E."/>
        </authorList>
    </citation>
    <scope>NUCLEOTIDE SEQUENCE</scope>
</reference>
<keyword evidence="1" id="KW-0456">Lyase</keyword>
<dbReference type="Gene3D" id="3.20.20.140">
    <property type="entry name" value="Metal-dependent hydrolases"/>
    <property type="match status" value="1"/>
</dbReference>
<dbReference type="SUPFAM" id="SSF51556">
    <property type="entry name" value="Metallo-dependent hydrolases"/>
    <property type="match status" value="1"/>
</dbReference>
<accession>A0A382F4D9</accession>
<dbReference type="PANTHER" id="PTHR21240:SF28">
    <property type="entry name" value="ISO-OROTATE DECARBOXYLASE (EUROFUNG)"/>
    <property type="match status" value="1"/>
</dbReference>
<organism evidence="3">
    <name type="scientific">marine metagenome</name>
    <dbReference type="NCBI Taxonomy" id="408172"/>
    <lineage>
        <taxon>unclassified sequences</taxon>
        <taxon>metagenomes</taxon>
        <taxon>ecological metagenomes</taxon>
    </lineage>
</organism>
<proteinExistence type="predicted"/>
<dbReference type="AlphaFoldDB" id="A0A382F4D9"/>
<dbReference type="GO" id="GO:0016831">
    <property type="term" value="F:carboxy-lyase activity"/>
    <property type="evidence" value="ECO:0007669"/>
    <property type="project" value="InterPro"/>
</dbReference>
<evidence type="ECO:0000313" key="3">
    <source>
        <dbReference type="EMBL" id="SVB57492.1"/>
    </source>
</evidence>
<dbReference type="GO" id="GO:0005737">
    <property type="term" value="C:cytoplasm"/>
    <property type="evidence" value="ECO:0007669"/>
    <property type="project" value="TreeGrafter"/>
</dbReference>
<gene>
    <name evidence="3" type="ORF">METZ01_LOCUS210346</name>
</gene>
<sequence length="206" mass="22060">MPISGSMNTGPSLTFVDCEIDASAGAGGGSGQMPAQARREVVISGKRVKTVDVHAHCIVPEAAQIINHSLEAPGLLWSNIGDRLTQMDGSGVDVQALSINPYWYRAERDAVVELIRMQNEALAGFCAAQPDRFVAFATASLQYPDLATEQLEHAVKTLGFRGISVGGSVAGEELANPKFHPFWAKCEELGVLVFMHPLGTRELEPS</sequence>
<feature type="domain" description="Amidohydrolase-related" evidence="2">
    <location>
        <begin position="51"/>
        <end position="196"/>
    </location>
</feature>
<dbReference type="InterPro" id="IPR006680">
    <property type="entry name" value="Amidohydro-rel"/>
</dbReference>
<dbReference type="InterPro" id="IPR032466">
    <property type="entry name" value="Metal_Hydrolase"/>
</dbReference>
<evidence type="ECO:0000259" key="2">
    <source>
        <dbReference type="Pfam" id="PF04909"/>
    </source>
</evidence>
<dbReference type="PANTHER" id="PTHR21240">
    <property type="entry name" value="2-AMINO-3-CARBOXYLMUCONATE-6-SEMIALDEHYDE DECARBOXYLASE"/>
    <property type="match status" value="1"/>
</dbReference>
<name>A0A382F4D9_9ZZZZ</name>
<evidence type="ECO:0000256" key="1">
    <source>
        <dbReference type="ARBA" id="ARBA00023239"/>
    </source>
</evidence>
<dbReference type="Pfam" id="PF04909">
    <property type="entry name" value="Amidohydro_2"/>
    <property type="match status" value="1"/>
</dbReference>
<protein>
    <recommendedName>
        <fullName evidence="2">Amidohydrolase-related domain-containing protein</fullName>
    </recommendedName>
</protein>
<dbReference type="GO" id="GO:0019748">
    <property type="term" value="P:secondary metabolic process"/>
    <property type="evidence" value="ECO:0007669"/>
    <property type="project" value="TreeGrafter"/>
</dbReference>
<feature type="non-terminal residue" evidence="3">
    <location>
        <position position="206"/>
    </location>
</feature>
<dbReference type="InterPro" id="IPR032465">
    <property type="entry name" value="ACMSD"/>
</dbReference>